<keyword evidence="2" id="KW-1185">Reference proteome</keyword>
<dbReference type="GO" id="GO:1990498">
    <property type="term" value="C:mitotic spindle microtubule"/>
    <property type="evidence" value="ECO:0007669"/>
    <property type="project" value="TreeGrafter"/>
</dbReference>
<dbReference type="Proteomes" id="UP000228380">
    <property type="component" value="Unplaced"/>
</dbReference>
<evidence type="ECO:0000256" key="1">
    <source>
        <dbReference type="SAM" id="MobiDB-lite"/>
    </source>
</evidence>
<proteinExistence type="predicted"/>
<dbReference type="GO" id="GO:0008017">
    <property type="term" value="F:microtubule binding"/>
    <property type="evidence" value="ECO:0007669"/>
    <property type="project" value="TreeGrafter"/>
</dbReference>
<feature type="compositionally biased region" description="Polar residues" evidence="1">
    <location>
        <begin position="65"/>
        <end position="75"/>
    </location>
</feature>
<feature type="compositionally biased region" description="Polar residues" evidence="1">
    <location>
        <begin position="44"/>
        <end position="53"/>
    </location>
</feature>
<sequence length="226" mass="25010">MTAKLSSVQLEKVSTSPALKLPQLFSLAPNSLGKGMHTPKRHASATQSNQQSLPVGKPTTPPFTKAQTDSATQDSDGYHAQKLRCSVREAALPRLSNNTEWSQEKSSDDGPEHFFMPLSTGLSRKEVDAVPNRRKQQLVFSPPEIHVSRNTKDLPSNTRSQLNSVQVKSYKLNGLDDYKKQAELLQPALGNAWSTFTDIDDILDQVFSPPLLLESCFQDTYEDLLG</sequence>
<dbReference type="GeneID" id="113462080"/>
<reference evidence="3" key="1">
    <citation type="submission" date="2025-08" db="UniProtKB">
        <authorList>
            <consortium name="RefSeq"/>
        </authorList>
    </citation>
    <scope>IDENTIFICATION</scope>
    <source>
        <tissue evidence="3">Young leaves</tissue>
    </source>
</reference>
<accession>A0A8B8ZF90</accession>
<dbReference type="KEGG" id="pda:113462080"/>
<dbReference type="InterPro" id="IPR026797">
    <property type="entry name" value="HAUS_6"/>
</dbReference>
<dbReference type="GO" id="GO:0070652">
    <property type="term" value="C:HAUS complex"/>
    <property type="evidence" value="ECO:0007669"/>
    <property type="project" value="InterPro"/>
</dbReference>
<evidence type="ECO:0000313" key="2">
    <source>
        <dbReference type="Proteomes" id="UP000228380"/>
    </source>
</evidence>
<gene>
    <name evidence="3" type="primary">LOC113462080</name>
</gene>
<dbReference type="GO" id="GO:0051225">
    <property type="term" value="P:spindle assembly"/>
    <property type="evidence" value="ECO:0007669"/>
    <property type="project" value="InterPro"/>
</dbReference>
<dbReference type="OrthoDB" id="5575722at2759"/>
<organism evidence="2 3">
    <name type="scientific">Phoenix dactylifera</name>
    <name type="common">Date palm</name>
    <dbReference type="NCBI Taxonomy" id="42345"/>
    <lineage>
        <taxon>Eukaryota</taxon>
        <taxon>Viridiplantae</taxon>
        <taxon>Streptophyta</taxon>
        <taxon>Embryophyta</taxon>
        <taxon>Tracheophyta</taxon>
        <taxon>Spermatophyta</taxon>
        <taxon>Magnoliopsida</taxon>
        <taxon>Liliopsida</taxon>
        <taxon>Arecaceae</taxon>
        <taxon>Coryphoideae</taxon>
        <taxon>Phoeniceae</taxon>
        <taxon>Phoenix</taxon>
    </lineage>
</organism>
<evidence type="ECO:0000313" key="3">
    <source>
        <dbReference type="RefSeq" id="XP_038972795.1"/>
    </source>
</evidence>
<name>A0A8B8ZF90_PHODC</name>
<dbReference type="AlphaFoldDB" id="A0A8B8ZF90"/>
<protein>
    <submittedName>
        <fullName evidence="3">AUGMIN subunit 6-like</fullName>
    </submittedName>
</protein>
<dbReference type="PANTHER" id="PTHR16151:SF2">
    <property type="entry name" value="HAUS AUGMIN-LIKE COMPLEX SUBUNIT 6"/>
    <property type="match status" value="1"/>
</dbReference>
<dbReference type="RefSeq" id="XP_038972795.1">
    <property type="nucleotide sequence ID" value="XM_039116867.1"/>
</dbReference>
<feature type="region of interest" description="Disordered" evidence="1">
    <location>
        <begin position="28"/>
        <end position="80"/>
    </location>
</feature>
<dbReference type="PANTHER" id="PTHR16151">
    <property type="entry name" value="HAUS AUGMIN-LIKE COMPLEX SUBUNIT 6"/>
    <property type="match status" value="1"/>
</dbReference>